<feature type="domain" description="C3H1-type" evidence="10">
    <location>
        <begin position="220"/>
        <end position="248"/>
    </location>
</feature>
<keyword evidence="3 7" id="KW-0863">Zinc-finger</keyword>
<reference evidence="12 13" key="2">
    <citation type="submission" date="2025-05" db="UniProtKB">
        <authorList>
            <consortium name="RefSeq"/>
        </authorList>
    </citation>
    <scope>NUCLEOTIDE SEQUENCE [LARGE SCALE GENOMIC DNA]</scope>
</reference>
<keyword evidence="2" id="KW-0677">Repeat</keyword>
<evidence type="ECO:0000256" key="3">
    <source>
        <dbReference type="ARBA" id="ARBA00022771"/>
    </source>
</evidence>
<dbReference type="RefSeq" id="XP_065644399.1">
    <property type="nucleotide sequence ID" value="XM_065788327.1"/>
</dbReference>
<feature type="zinc finger region" description="C3H1-type" evidence="7">
    <location>
        <begin position="360"/>
        <end position="387"/>
    </location>
</feature>
<keyword evidence="12" id="KW-1185">Reference proteome</keyword>
<dbReference type="InterPro" id="IPR012677">
    <property type="entry name" value="Nucleotide-bd_a/b_plait_sf"/>
</dbReference>
<dbReference type="PANTHER" id="PTHR12620">
    <property type="entry name" value="U2 SNRNP AUXILIARY FACTOR, SMALL SUBUNIT"/>
    <property type="match status" value="1"/>
</dbReference>
<feature type="zinc finger region" description="C3H1-type" evidence="7">
    <location>
        <begin position="220"/>
        <end position="248"/>
    </location>
</feature>
<feature type="compositionally biased region" description="Basic and acidic residues" evidence="8">
    <location>
        <begin position="56"/>
        <end position="112"/>
    </location>
</feature>
<feature type="domain" description="RRM" evidence="9">
    <location>
        <begin position="263"/>
        <end position="358"/>
    </location>
</feature>
<proteinExistence type="evidence at transcript level"/>
<evidence type="ECO:0000256" key="6">
    <source>
        <dbReference type="PROSITE-ProRule" id="PRU00176"/>
    </source>
</evidence>
<dbReference type="GO" id="GO:0003723">
    <property type="term" value="F:RNA binding"/>
    <property type="evidence" value="ECO:0007669"/>
    <property type="project" value="UniProtKB-UniRule"/>
</dbReference>
<dbReference type="GO" id="GO:0000398">
    <property type="term" value="P:mRNA splicing, via spliceosome"/>
    <property type="evidence" value="ECO:0007669"/>
    <property type="project" value="InterPro"/>
</dbReference>
<keyword evidence="5 6" id="KW-0694">RNA-binding</keyword>
<dbReference type="Proteomes" id="UP001652625">
    <property type="component" value="Chromosome 01"/>
</dbReference>
<dbReference type="SUPFAM" id="SSF54928">
    <property type="entry name" value="RNA-binding domain, RBD"/>
    <property type="match status" value="1"/>
</dbReference>
<dbReference type="PRINTS" id="PR01848">
    <property type="entry name" value="U2AUXFACTOR"/>
</dbReference>
<dbReference type="InterPro" id="IPR009145">
    <property type="entry name" value="U2AF_small"/>
</dbReference>
<evidence type="ECO:0000313" key="13">
    <source>
        <dbReference type="RefSeq" id="XP_065644399.1"/>
    </source>
</evidence>
<evidence type="ECO:0000256" key="7">
    <source>
        <dbReference type="PROSITE-ProRule" id="PRU00723"/>
    </source>
</evidence>
<reference evidence="11" key="1">
    <citation type="journal article" date="2013" name="Genome Biol. Evol.">
        <title>Punctuated emergences of genetic and phenotypic innovations in eumetazoan, bilaterian, euteleostome, and hominidae ancestors.</title>
        <authorList>
            <person name="Wenger Y."/>
            <person name="Galliot B."/>
        </authorList>
    </citation>
    <scope>NUCLEOTIDE SEQUENCE</scope>
    <source>
        <tissue evidence="11">Whole animals</tissue>
    </source>
</reference>
<accession>T2MDA9</accession>
<evidence type="ECO:0000259" key="10">
    <source>
        <dbReference type="PROSITE" id="PS50103"/>
    </source>
</evidence>
<dbReference type="InterPro" id="IPR000571">
    <property type="entry name" value="Znf_CCCH"/>
</dbReference>
<evidence type="ECO:0000256" key="2">
    <source>
        <dbReference type="ARBA" id="ARBA00022737"/>
    </source>
</evidence>
<dbReference type="SMART" id="SM00356">
    <property type="entry name" value="ZnF_C3H1"/>
    <property type="match status" value="2"/>
</dbReference>
<evidence type="ECO:0000256" key="1">
    <source>
        <dbReference type="ARBA" id="ARBA00022723"/>
    </source>
</evidence>
<dbReference type="AlphaFoldDB" id="T2MDA9"/>
<dbReference type="InterPro" id="IPR003954">
    <property type="entry name" value="RRM_euk-type"/>
</dbReference>
<evidence type="ECO:0000256" key="8">
    <source>
        <dbReference type="SAM" id="MobiDB-lite"/>
    </source>
</evidence>
<keyword evidence="1 7" id="KW-0479">Metal-binding</keyword>
<dbReference type="SMART" id="SM00361">
    <property type="entry name" value="RRM_1"/>
    <property type="match status" value="1"/>
</dbReference>
<gene>
    <name evidence="11" type="primary">ZRSR2</name>
    <name evidence="13" type="synonym">LOC100213841</name>
</gene>
<evidence type="ECO:0000313" key="11">
    <source>
        <dbReference type="EMBL" id="CDG69932.1"/>
    </source>
</evidence>
<name>T2MDA9_HYDVU</name>
<dbReference type="InterPro" id="IPR035979">
    <property type="entry name" value="RBD_domain_sf"/>
</dbReference>
<dbReference type="OrthoDB" id="75923at2759"/>
<feature type="compositionally biased region" description="Basic residues" evidence="8">
    <location>
        <begin position="474"/>
        <end position="537"/>
    </location>
</feature>
<keyword evidence="4 7" id="KW-0862">Zinc</keyword>
<dbReference type="GO" id="GO:0089701">
    <property type="term" value="C:U2AF complex"/>
    <property type="evidence" value="ECO:0007669"/>
    <property type="project" value="InterPro"/>
</dbReference>
<dbReference type="EMBL" id="HAAD01003700">
    <property type="protein sequence ID" value="CDG69932.1"/>
    <property type="molecule type" value="mRNA"/>
</dbReference>
<keyword evidence="11 13" id="KW-0687">Ribonucleoprotein</keyword>
<sequence length="573" mass="67575">MDDDPISILSAEPVVNISLSPQNPSLSASKISTLVIKKLSHKQWRRHLKKMRRRDMRQDYARKKEKEEAEEERKKAEDDYYKVQLKVEAKRKEEEDKENELKREKDHQDWMVREKDAIVEIKKKKEEEEEKLKIKEEREQKIKEEWEEKESADKEAKERQEEKDELLNKEMNNLKQQHSHSNPEQPRSGGNHDRHNSESFNQSLANTNWNNVSSDMFGTEMDPRNCKFYIKTGACRFGPRCSRIHLKFDNSPTILIQNFFTDARLAIPMLNERNNDFGLEYDEVDLIHEFEKFYDDVIGEFRAAGTVVMFKCCQNYVPHLRGNVYVQYQDHNGALRALKMFNGRWYAGRQLSVELSPVTNWKSSICGLFDKRLCPRGKACNFLHVFRNPGNAYSVPNRTDFDPERATKTGGYDPKFVNPNHPVFAYYSKRDSGYGYRREDALKHDYSKSSTSSHRRSAWDSTRSRSRSRDRDYKRKSKRSHSRSRSRSRSSRSHSRSRSRSRRHKRSHSRSRTRSRSRSRSHSKEHKRSRRDSRGHSKSSNSSRESNRSKRSKRGGSKSSTSTEWSDLSDDPV</sequence>
<feature type="region of interest" description="Disordered" evidence="8">
    <location>
        <begin position="394"/>
        <end position="415"/>
    </location>
</feature>
<feature type="region of interest" description="Disordered" evidence="8">
    <location>
        <begin position="444"/>
        <end position="573"/>
    </location>
</feature>
<evidence type="ECO:0000256" key="4">
    <source>
        <dbReference type="ARBA" id="ARBA00022833"/>
    </source>
</evidence>
<dbReference type="Gene3D" id="3.30.70.330">
    <property type="match status" value="1"/>
</dbReference>
<evidence type="ECO:0000259" key="9">
    <source>
        <dbReference type="PROSITE" id="PS50102"/>
    </source>
</evidence>
<organism evidence="11">
    <name type="scientific">Hydra vulgaris</name>
    <name type="common">Hydra</name>
    <name type="synonym">Hydra attenuata</name>
    <dbReference type="NCBI Taxonomy" id="6087"/>
    <lineage>
        <taxon>Eukaryota</taxon>
        <taxon>Metazoa</taxon>
        <taxon>Cnidaria</taxon>
        <taxon>Hydrozoa</taxon>
        <taxon>Hydroidolina</taxon>
        <taxon>Anthoathecata</taxon>
        <taxon>Aplanulata</taxon>
        <taxon>Hydridae</taxon>
        <taxon>Hydra</taxon>
    </lineage>
</organism>
<evidence type="ECO:0000313" key="12">
    <source>
        <dbReference type="Proteomes" id="UP001652625"/>
    </source>
</evidence>
<feature type="compositionally biased region" description="Basic residues" evidence="8">
    <location>
        <begin position="46"/>
        <end position="55"/>
    </location>
</feature>
<evidence type="ECO:0000256" key="5">
    <source>
        <dbReference type="ARBA" id="ARBA00022884"/>
    </source>
</evidence>
<feature type="region of interest" description="Disordered" evidence="8">
    <location>
        <begin position="46"/>
        <end position="112"/>
    </location>
</feature>
<dbReference type="GO" id="GO:0008270">
    <property type="term" value="F:zinc ion binding"/>
    <property type="evidence" value="ECO:0007669"/>
    <property type="project" value="UniProtKB-KW"/>
</dbReference>
<dbReference type="InterPro" id="IPR000504">
    <property type="entry name" value="RRM_dom"/>
</dbReference>
<feature type="domain" description="C3H1-type" evidence="10">
    <location>
        <begin position="360"/>
        <end position="387"/>
    </location>
</feature>
<protein>
    <submittedName>
        <fullName evidence="11 13">U2 small nuclear ribonucleoprotein auxiliary factor 35 kDa subunit-related protein 2</fullName>
    </submittedName>
</protein>
<dbReference type="Pfam" id="PF00642">
    <property type="entry name" value="zf-CCCH"/>
    <property type="match status" value="1"/>
</dbReference>
<dbReference type="PROSITE" id="PS50102">
    <property type="entry name" value="RRM"/>
    <property type="match status" value="1"/>
</dbReference>
<dbReference type="GO" id="GO:1990904">
    <property type="term" value="C:ribonucleoprotein complex"/>
    <property type="evidence" value="ECO:0007669"/>
    <property type="project" value="UniProtKB-KW"/>
</dbReference>
<feature type="compositionally biased region" description="Basic and acidic residues" evidence="8">
    <location>
        <begin position="143"/>
        <end position="168"/>
    </location>
</feature>
<dbReference type="PROSITE" id="PS50103">
    <property type="entry name" value="ZF_C3H1"/>
    <property type="match status" value="2"/>
</dbReference>
<feature type="compositionally biased region" description="Polar residues" evidence="8">
    <location>
        <begin position="170"/>
        <end position="185"/>
    </location>
</feature>
<feature type="region of interest" description="Disordered" evidence="8">
    <location>
        <begin position="143"/>
        <end position="199"/>
    </location>
</feature>